<dbReference type="FunFam" id="2.40.10.10:FF:000047">
    <property type="entry name" value="Trypsin eta"/>
    <property type="match status" value="1"/>
</dbReference>
<dbReference type="EMBL" id="CAJQZP010000508">
    <property type="protein sequence ID" value="CAG4965215.1"/>
    <property type="molecule type" value="Genomic_DNA"/>
</dbReference>
<proteinExistence type="predicted"/>
<keyword evidence="5 9" id="KW-0720">Serine protease</keyword>
<accession>A0A8S3WM62</accession>
<keyword evidence="6" id="KW-1015">Disulfide bond</keyword>
<dbReference type="InterPro" id="IPR018114">
    <property type="entry name" value="TRYPSIN_HIS"/>
</dbReference>
<dbReference type="OrthoDB" id="6357057at2759"/>
<dbReference type="GO" id="GO:0005576">
    <property type="term" value="C:extracellular region"/>
    <property type="evidence" value="ECO:0007669"/>
    <property type="project" value="UniProtKB-SubCell"/>
</dbReference>
<keyword evidence="2" id="KW-0964">Secreted</keyword>
<evidence type="ECO:0000256" key="9">
    <source>
        <dbReference type="RuleBase" id="RU363034"/>
    </source>
</evidence>
<keyword evidence="4 9" id="KW-0378">Hydrolase</keyword>
<evidence type="ECO:0000256" key="7">
    <source>
        <dbReference type="ARBA" id="ARBA00036320"/>
    </source>
</evidence>
<dbReference type="PROSITE" id="PS00135">
    <property type="entry name" value="TRYPSIN_SER"/>
    <property type="match status" value="1"/>
</dbReference>
<comment type="caution">
    <text evidence="11">The sequence shown here is derived from an EMBL/GenBank/DDBJ whole genome shotgun (WGS) entry which is preliminary data.</text>
</comment>
<evidence type="ECO:0000256" key="6">
    <source>
        <dbReference type="ARBA" id="ARBA00023157"/>
    </source>
</evidence>
<evidence type="ECO:0000256" key="1">
    <source>
        <dbReference type="ARBA" id="ARBA00004613"/>
    </source>
</evidence>
<feature type="domain" description="Peptidase S1" evidence="10">
    <location>
        <begin position="93"/>
        <end position="335"/>
    </location>
</feature>
<evidence type="ECO:0000256" key="5">
    <source>
        <dbReference type="ARBA" id="ARBA00022825"/>
    </source>
</evidence>
<name>A0A8S3WM62_PARAO</name>
<evidence type="ECO:0000313" key="11">
    <source>
        <dbReference type="EMBL" id="CAG4965215.1"/>
    </source>
</evidence>
<protein>
    <recommendedName>
        <fullName evidence="8">trypsin</fullName>
        <ecNumber evidence="8">3.4.21.4</ecNumber>
    </recommendedName>
</protein>
<dbReference type="PROSITE" id="PS00134">
    <property type="entry name" value="TRYPSIN_HIS"/>
    <property type="match status" value="1"/>
</dbReference>
<evidence type="ECO:0000256" key="2">
    <source>
        <dbReference type="ARBA" id="ARBA00022525"/>
    </source>
</evidence>
<dbReference type="PANTHER" id="PTHR24252:SF7">
    <property type="entry name" value="HYALIN"/>
    <property type="match status" value="1"/>
</dbReference>
<organism evidence="11 12">
    <name type="scientific">Parnassius apollo</name>
    <name type="common">Apollo butterfly</name>
    <name type="synonym">Papilio apollo</name>
    <dbReference type="NCBI Taxonomy" id="110799"/>
    <lineage>
        <taxon>Eukaryota</taxon>
        <taxon>Metazoa</taxon>
        <taxon>Ecdysozoa</taxon>
        <taxon>Arthropoda</taxon>
        <taxon>Hexapoda</taxon>
        <taxon>Insecta</taxon>
        <taxon>Pterygota</taxon>
        <taxon>Neoptera</taxon>
        <taxon>Endopterygota</taxon>
        <taxon>Lepidoptera</taxon>
        <taxon>Glossata</taxon>
        <taxon>Ditrysia</taxon>
        <taxon>Papilionoidea</taxon>
        <taxon>Papilionidae</taxon>
        <taxon>Parnassiinae</taxon>
        <taxon>Parnassini</taxon>
        <taxon>Parnassius</taxon>
        <taxon>Parnassius</taxon>
    </lineage>
</organism>
<dbReference type="Proteomes" id="UP000691718">
    <property type="component" value="Unassembled WGS sequence"/>
</dbReference>
<evidence type="ECO:0000256" key="4">
    <source>
        <dbReference type="ARBA" id="ARBA00022801"/>
    </source>
</evidence>
<dbReference type="GO" id="GO:0004252">
    <property type="term" value="F:serine-type endopeptidase activity"/>
    <property type="evidence" value="ECO:0007669"/>
    <property type="project" value="UniProtKB-EC"/>
</dbReference>
<dbReference type="InterPro" id="IPR001254">
    <property type="entry name" value="Trypsin_dom"/>
</dbReference>
<evidence type="ECO:0000256" key="8">
    <source>
        <dbReference type="ARBA" id="ARBA00038868"/>
    </source>
</evidence>
<keyword evidence="3 9" id="KW-0645">Protease</keyword>
<dbReference type="AlphaFoldDB" id="A0A8S3WM62"/>
<dbReference type="GO" id="GO:0016485">
    <property type="term" value="P:protein processing"/>
    <property type="evidence" value="ECO:0007669"/>
    <property type="project" value="UniProtKB-ARBA"/>
</dbReference>
<evidence type="ECO:0000313" key="12">
    <source>
        <dbReference type="Proteomes" id="UP000691718"/>
    </source>
</evidence>
<dbReference type="PROSITE" id="PS50240">
    <property type="entry name" value="TRYPSIN_DOM"/>
    <property type="match status" value="1"/>
</dbReference>
<evidence type="ECO:0000259" key="10">
    <source>
        <dbReference type="PROSITE" id="PS50240"/>
    </source>
</evidence>
<reference evidence="11" key="1">
    <citation type="submission" date="2021-04" db="EMBL/GenBank/DDBJ databases">
        <authorList>
            <person name="Tunstrom K."/>
        </authorList>
    </citation>
    <scope>NUCLEOTIDE SEQUENCE</scope>
</reference>
<evidence type="ECO:0000256" key="3">
    <source>
        <dbReference type="ARBA" id="ARBA00022670"/>
    </source>
</evidence>
<keyword evidence="12" id="KW-1185">Reference proteome</keyword>
<sequence length="337" mass="37150">MIRDVGDKCKPNDNEPNGMCVLITDCKIAIMAIQRKNFHKFKRCGFKGLMEIVCCPQISTDKFGDIEEKSERVADRECKKIVENSIPPLDLHIIGGEAASLGEFPHMVALGYESPEGYDFLCGGTILSDSYVITAAHCVDTLSQIRPAIVRMGVVELEDGKRNDESDVDISEIIMHPNYTKRQKYHDLALLRLAKPIEFTSNLNPVCLYTSPNDPKIPLTVTGWGKTSNTRSIRSNILLKANVSVVAREKCTTSYTSWRKLPDGISDDQICAGDPQGLKDTCQGDSGGPLQGLTDSDGHYRLVGVTSFGRGCGSTVPGVYTRIAKYLDWIESVVWPN</sequence>
<gene>
    <name evidence="11" type="ORF">PAPOLLO_LOCUS7371</name>
</gene>
<dbReference type="CDD" id="cd00190">
    <property type="entry name" value="Tryp_SPc"/>
    <property type="match status" value="1"/>
</dbReference>
<dbReference type="Pfam" id="PF00089">
    <property type="entry name" value="Trypsin"/>
    <property type="match status" value="1"/>
</dbReference>
<comment type="catalytic activity">
    <reaction evidence="7">
        <text>Preferential cleavage: Arg-|-Xaa, Lys-|-Xaa.</text>
        <dbReference type="EC" id="3.4.21.4"/>
    </reaction>
</comment>
<dbReference type="SMART" id="SM00020">
    <property type="entry name" value="Tryp_SPc"/>
    <property type="match status" value="1"/>
</dbReference>
<dbReference type="PANTHER" id="PTHR24252">
    <property type="entry name" value="ACROSIN-RELATED"/>
    <property type="match status" value="1"/>
</dbReference>
<dbReference type="EC" id="3.4.21.4" evidence="8"/>
<dbReference type="InterPro" id="IPR033116">
    <property type="entry name" value="TRYPSIN_SER"/>
</dbReference>
<comment type="subcellular location">
    <subcellularLocation>
        <location evidence="1">Secreted</location>
    </subcellularLocation>
</comment>